<evidence type="ECO:0000256" key="10">
    <source>
        <dbReference type="ARBA" id="ARBA00023163"/>
    </source>
</evidence>
<dbReference type="InterPro" id="IPR050204">
    <property type="entry name" value="AraC_XylS_family_regulators"/>
</dbReference>
<dbReference type="Proteomes" id="UP001500994">
    <property type="component" value="Unassembled WGS sequence"/>
</dbReference>
<dbReference type="InterPro" id="IPR023170">
    <property type="entry name" value="HhH_base_excis_C"/>
</dbReference>
<dbReference type="Pfam" id="PF02805">
    <property type="entry name" value="Ada_Zn_binding"/>
    <property type="match status" value="1"/>
</dbReference>
<keyword evidence="7" id="KW-0805">Transcription regulation</keyword>
<keyword evidence="8" id="KW-0238">DNA-binding</keyword>
<dbReference type="Gene3D" id="3.30.310.20">
    <property type="entry name" value="DNA-3-methyladenine glycosylase AlkA, N-terminal domain"/>
    <property type="match status" value="1"/>
</dbReference>
<evidence type="ECO:0000256" key="2">
    <source>
        <dbReference type="ARBA" id="ARBA00022603"/>
    </source>
</evidence>
<keyword evidence="9" id="KW-0010">Activator</keyword>
<evidence type="ECO:0000256" key="7">
    <source>
        <dbReference type="ARBA" id="ARBA00023015"/>
    </source>
</evidence>
<dbReference type="InterPro" id="IPR018062">
    <property type="entry name" value="HTH_AraC-typ_CS"/>
</dbReference>
<dbReference type="PROSITE" id="PS00041">
    <property type="entry name" value="HTH_ARAC_FAMILY_1"/>
    <property type="match status" value="1"/>
</dbReference>
<name>A0ABN3SSH9_9ACTN</name>
<comment type="caution">
    <text evidence="13">The sequence shown here is derived from an EMBL/GenBank/DDBJ whole genome shotgun (WGS) entry which is preliminary data.</text>
</comment>
<dbReference type="Gene3D" id="3.40.10.10">
    <property type="entry name" value="DNA Methylphosphotriester Repair Domain"/>
    <property type="match status" value="1"/>
</dbReference>
<dbReference type="InterPro" id="IPR018060">
    <property type="entry name" value="HTH_AraC"/>
</dbReference>
<accession>A0ABN3SSH9</accession>
<dbReference type="SUPFAM" id="SSF55945">
    <property type="entry name" value="TATA-box binding protein-like"/>
    <property type="match status" value="1"/>
</dbReference>
<dbReference type="InterPro" id="IPR037046">
    <property type="entry name" value="AlkA_N_sf"/>
</dbReference>
<keyword evidence="3" id="KW-0808">Transferase</keyword>
<evidence type="ECO:0000259" key="12">
    <source>
        <dbReference type="PROSITE" id="PS01124"/>
    </source>
</evidence>
<dbReference type="Gene3D" id="1.10.340.30">
    <property type="entry name" value="Hypothetical protein, domain 2"/>
    <property type="match status" value="1"/>
</dbReference>
<keyword evidence="6" id="KW-0862">Zinc</keyword>
<protein>
    <submittedName>
        <fullName evidence="13">AlkA N-terminal domain-containing protein</fullName>
    </submittedName>
</protein>
<dbReference type="SMART" id="SM00342">
    <property type="entry name" value="HTH_ARAC"/>
    <property type="match status" value="1"/>
</dbReference>
<evidence type="ECO:0000313" key="14">
    <source>
        <dbReference type="Proteomes" id="UP001500994"/>
    </source>
</evidence>
<dbReference type="SUPFAM" id="SSF57884">
    <property type="entry name" value="Ada DNA repair protein, N-terminal domain (N-Ada 10)"/>
    <property type="match status" value="1"/>
</dbReference>
<dbReference type="Gene3D" id="1.10.10.60">
    <property type="entry name" value="Homeodomain-like"/>
    <property type="match status" value="1"/>
</dbReference>
<gene>
    <name evidence="13" type="ORF">GCM10009864_65280</name>
</gene>
<evidence type="ECO:0000313" key="13">
    <source>
        <dbReference type="EMBL" id="GAA2683299.1"/>
    </source>
</evidence>
<keyword evidence="5" id="KW-0227">DNA damage</keyword>
<dbReference type="PROSITE" id="PS01124">
    <property type="entry name" value="HTH_ARAC_FAMILY_2"/>
    <property type="match status" value="1"/>
</dbReference>
<evidence type="ECO:0000256" key="8">
    <source>
        <dbReference type="ARBA" id="ARBA00023125"/>
    </source>
</evidence>
<organism evidence="13 14">
    <name type="scientific">Streptomyces lunalinharesii</name>
    <dbReference type="NCBI Taxonomy" id="333384"/>
    <lineage>
        <taxon>Bacteria</taxon>
        <taxon>Bacillati</taxon>
        <taxon>Actinomycetota</taxon>
        <taxon>Actinomycetes</taxon>
        <taxon>Kitasatosporales</taxon>
        <taxon>Streptomycetaceae</taxon>
        <taxon>Streptomyces</taxon>
    </lineage>
</organism>
<dbReference type="InterPro" id="IPR004026">
    <property type="entry name" value="Ada_DNA_repair_Zn-bd"/>
</dbReference>
<dbReference type="SUPFAM" id="SSF48150">
    <property type="entry name" value="DNA-glycosylase"/>
    <property type="match status" value="1"/>
</dbReference>
<evidence type="ECO:0000256" key="1">
    <source>
        <dbReference type="ARBA" id="ARBA00001947"/>
    </source>
</evidence>
<keyword evidence="10" id="KW-0804">Transcription</keyword>
<dbReference type="SUPFAM" id="SSF46689">
    <property type="entry name" value="Homeodomain-like"/>
    <property type="match status" value="1"/>
</dbReference>
<evidence type="ECO:0000256" key="9">
    <source>
        <dbReference type="ARBA" id="ARBA00023159"/>
    </source>
</evidence>
<keyword evidence="4" id="KW-0479">Metal-binding</keyword>
<proteinExistence type="predicted"/>
<evidence type="ECO:0000256" key="3">
    <source>
        <dbReference type="ARBA" id="ARBA00022679"/>
    </source>
</evidence>
<dbReference type="InterPro" id="IPR011257">
    <property type="entry name" value="DNA_glycosylase"/>
</dbReference>
<dbReference type="PANTHER" id="PTHR46796:SF6">
    <property type="entry name" value="ARAC SUBFAMILY"/>
    <property type="match status" value="1"/>
</dbReference>
<sequence length="514" mass="55792">MSDSCQHVVLPPGKVFRVLDFERCWRATLSRDTRFDGLFYSAVVTTGIYCRPSCPGCPMRKNVRFYRSAAAAQDAGYRACKRCNPDASPGSPEWNLRADVVGRAMRLIADGVCDRDGVAGLAAQLGYTTRHLHRLLTTEVGVGPQALARAQRAQTARILLETTNLRITDVAMAAGFSSVRQFNDTIASVFDRTPTALRDMATSPADHAAGMITVRLAAREPFDGPALLRFFAARAIPGVEEVDTGSYRRSLRLPHGAGAVALTPHPGYVAAQFRLEDIRDLATAIHRCRRLLDLDADPLAVTELLTSEPLMAPLTAAHPGLRVPGAADPEELLLCTALRQTLPALQGMTALAALTCRFGRPLPIPTGLVTHLFPSAQTLAEAPLTDLLPDEAAELLRRIATSLATGDLTLSDGHDRAETERQLMKAGLSRHGAAYLVMRALKDPDVFLAQAPSTGRALQRLGQPTGLAPTMRRAEHWRPWRSYALMQLWNLRPGDTQIFAPAHRTSPRSATLAA</sequence>
<dbReference type="Pfam" id="PF06029">
    <property type="entry name" value="AlkA_N"/>
    <property type="match status" value="1"/>
</dbReference>
<keyword evidence="11" id="KW-0234">DNA repair</keyword>
<keyword evidence="14" id="KW-1185">Reference proteome</keyword>
<reference evidence="13 14" key="1">
    <citation type="journal article" date="2019" name="Int. J. Syst. Evol. Microbiol.">
        <title>The Global Catalogue of Microorganisms (GCM) 10K type strain sequencing project: providing services to taxonomists for standard genome sequencing and annotation.</title>
        <authorList>
            <consortium name="The Broad Institute Genomics Platform"/>
            <consortium name="The Broad Institute Genome Sequencing Center for Infectious Disease"/>
            <person name="Wu L."/>
            <person name="Ma J."/>
        </authorList>
    </citation>
    <scope>NUCLEOTIDE SEQUENCE [LARGE SCALE GENOMIC DNA]</scope>
    <source>
        <strain evidence="13 14">JCM 16374</strain>
    </source>
</reference>
<dbReference type="InterPro" id="IPR010316">
    <property type="entry name" value="AlkA_N"/>
</dbReference>
<dbReference type="Pfam" id="PF12833">
    <property type="entry name" value="HTH_18"/>
    <property type="match status" value="1"/>
</dbReference>
<comment type="cofactor">
    <cofactor evidence="1">
        <name>Zn(2+)</name>
        <dbReference type="ChEBI" id="CHEBI:29105"/>
    </cofactor>
</comment>
<dbReference type="InterPro" id="IPR009057">
    <property type="entry name" value="Homeodomain-like_sf"/>
</dbReference>
<evidence type="ECO:0000256" key="11">
    <source>
        <dbReference type="ARBA" id="ARBA00023204"/>
    </source>
</evidence>
<feature type="domain" description="HTH araC/xylS-type" evidence="12">
    <location>
        <begin position="102"/>
        <end position="200"/>
    </location>
</feature>
<evidence type="ECO:0000256" key="4">
    <source>
        <dbReference type="ARBA" id="ARBA00022723"/>
    </source>
</evidence>
<dbReference type="InterPro" id="IPR035451">
    <property type="entry name" value="Ada-like_dom_sf"/>
</dbReference>
<evidence type="ECO:0000256" key="5">
    <source>
        <dbReference type="ARBA" id="ARBA00022763"/>
    </source>
</evidence>
<evidence type="ECO:0000256" key="6">
    <source>
        <dbReference type="ARBA" id="ARBA00022833"/>
    </source>
</evidence>
<dbReference type="PANTHER" id="PTHR46796">
    <property type="entry name" value="HTH-TYPE TRANSCRIPTIONAL ACTIVATOR RHAS-RELATED"/>
    <property type="match status" value="1"/>
</dbReference>
<dbReference type="Gene3D" id="1.10.1670.10">
    <property type="entry name" value="Helix-hairpin-Helix base-excision DNA repair enzymes (C-terminal)"/>
    <property type="match status" value="1"/>
</dbReference>
<dbReference type="SMART" id="SM01009">
    <property type="entry name" value="AlkA_N"/>
    <property type="match status" value="1"/>
</dbReference>
<dbReference type="EMBL" id="BAAARK010000031">
    <property type="protein sequence ID" value="GAA2683299.1"/>
    <property type="molecule type" value="Genomic_DNA"/>
</dbReference>
<keyword evidence="2" id="KW-0489">Methyltransferase</keyword>